<feature type="domain" description="Phospholipase/carboxylesterase/thioesterase" evidence="3">
    <location>
        <begin position="17"/>
        <end position="206"/>
    </location>
</feature>
<comment type="caution">
    <text evidence="4">The sequence shown here is derived from an EMBL/GenBank/DDBJ whole genome shotgun (WGS) entry which is preliminary data.</text>
</comment>
<dbReference type="SUPFAM" id="SSF53474">
    <property type="entry name" value="alpha/beta-Hydrolases"/>
    <property type="match status" value="1"/>
</dbReference>
<evidence type="ECO:0000256" key="2">
    <source>
        <dbReference type="ARBA" id="ARBA00022801"/>
    </source>
</evidence>
<dbReference type="Pfam" id="PF02230">
    <property type="entry name" value="Abhydrolase_2"/>
    <property type="match status" value="1"/>
</dbReference>
<sequence length="209" mass="22420">MPLLRSVLSPGWPGPAASPHRVALLLHGFGSHEHDLPGLAAFLPRGLPWASLRAPLEMGYGAAAWFPLSTDGVMDVTAIRAAADVVWEWVDATLPDDAQVVPMGFSQGGLMALQLLRSRPERVVAPVVLAGFVHEGEEPADAGLARTRPAVFWGRGDADPVIWPEAVTRTARWIDAHTDATRHVYPGLGHAVHEEEMGDVRAFLAAQLA</sequence>
<dbReference type="PANTHER" id="PTHR10655">
    <property type="entry name" value="LYSOPHOSPHOLIPASE-RELATED"/>
    <property type="match status" value="1"/>
</dbReference>
<dbReference type="InterPro" id="IPR029058">
    <property type="entry name" value="AB_hydrolase_fold"/>
</dbReference>
<organism evidence="4 5">
    <name type="scientific">Demequina lignilytica</name>
    <dbReference type="NCBI Taxonomy" id="3051663"/>
    <lineage>
        <taxon>Bacteria</taxon>
        <taxon>Bacillati</taxon>
        <taxon>Actinomycetota</taxon>
        <taxon>Actinomycetes</taxon>
        <taxon>Micrococcales</taxon>
        <taxon>Demequinaceae</taxon>
        <taxon>Demequina</taxon>
    </lineage>
</organism>
<accession>A0AB35ME02</accession>
<evidence type="ECO:0000313" key="5">
    <source>
        <dbReference type="Proteomes" id="UP001172756"/>
    </source>
</evidence>
<dbReference type="AlphaFoldDB" id="A0AB35ME02"/>
<comment type="similarity">
    <text evidence="1">Belongs to the AB hydrolase superfamily. AB hydrolase 2 family.</text>
</comment>
<dbReference type="EMBL" id="JAUHQB010000001">
    <property type="protein sequence ID" value="MDN4481982.1"/>
    <property type="molecule type" value="Genomic_DNA"/>
</dbReference>
<dbReference type="Gene3D" id="3.40.50.1820">
    <property type="entry name" value="alpha/beta hydrolase"/>
    <property type="match status" value="1"/>
</dbReference>
<evidence type="ECO:0000313" key="4">
    <source>
        <dbReference type="EMBL" id="MDN4481982.1"/>
    </source>
</evidence>
<dbReference type="PANTHER" id="PTHR10655:SF17">
    <property type="entry name" value="LYSOPHOSPHOLIPASE-LIKE PROTEIN 1"/>
    <property type="match status" value="1"/>
</dbReference>
<dbReference type="RefSeq" id="WP_301159248.1">
    <property type="nucleotide sequence ID" value="NZ_JAUHQB010000001.1"/>
</dbReference>
<protein>
    <submittedName>
        <fullName evidence="4">Dienelactone hydrolase family protein</fullName>
    </submittedName>
</protein>
<reference evidence="4 5" key="1">
    <citation type="submission" date="2023-06" db="EMBL/GenBank/DDBJ databases">
        <title>SYSU T0a273.</title>
        <authorList>
            <person name="Gao L."/>
            <person name="Fang B.-Z."/>
            <person name="Li W.-J."/>
        </authorList>
    </citation>
    <scope>NUCLEOTIDE SEQUENCE [LARGE SCALE GENOMIC DNA]</scope>
    <source>
        <strain evidence="4 5">SYSU T0a273</strain>
    </source>
</reference>
<dbReference type="InterPro" id="IPR003140">
    <property type="entry name" value="PLipase/COase/thioEstase"/>
</dbReference>
<evidence type="ECO:0000256" key="1">
    <source>
        <dbReference type="ARBA" id="ARBA00006499"/>
    </source>
</evidence>
<dbReference type="Proteomes" id="UP001172756">
    <property type="component" value="Unassembled WGS sequence"/>
</dbReference>
<keyword evidence="2 4" id="KW-0378">Hydrolase</keyword>
<gene>
    <name evidence="4" type="ORF">QQ002_00320</name>
</gene>
<dbReference type="InterPro" id="IPR050565">
    <property type="entry name" value="LYPA1-2/EST-like"/>
</dbReference>
<evidence type="ECO:0000259" key="3">
    <source>
        <dbReference type="Pfam" id="PF02230"/>
    </source>
</evidence>
<dbReference type="GO" id="GO:0016787">
    <property type="term" value="F:hydrolase activity"/>
    <property type="evidence" value="ECO:0007669"/>
    <property type="project" value="UniProtKB-KW"/>
</dbReference>
<name>A0AB35ME02_9MICO</name>
<proteinExistence type="inferred from homology"/>